<dbReference type="SUPFAM" id="SSF50494">
    <property type="entry name" value="Trypsin-like serine proteases"/>
    <property type="match status" value="1"/>
</dbReference>
<dbReference type="InterPro" id="IPR001478">
    <property type="entry name" value="PDZ"/>
</dbReference>
<reference evidence="5" key="1">
    <citation type="submission" date="2019-03" db="EMBL/GenBank/DDBJ databases">
        <title>Lake Tanganyika Metagenome-Assembled Genomes (MAGs).</title>
        <authorList>
            <person name="Tran P."/>
        </authorList>
    </citation>
    <scope>NUCLEOTIDE SEQUENCE</scope>
    <source>
        <strain evidence="5">K_DeepCast_65m_m2_066</strain>
    </source>
</reference>
<dbReference type="SMART" id="SM00228">
    <property type="entry name" value="PDZ"/>
    <property type="match status" value="1"/>
</dbReference>
<keyword evidence="2 5" id="KW-0645">Protease</keyword>
<evidence type="ECO:0000256" key="1">
    <source>
        <dbReference type="ARBA" id="ARBA00010541"/>
    </source>
</evidence>
<dbReference type="InterPro" id="IPR036034">
    <property type="entry name" value="PDZ_sf"/>
</dbReference>
<comment type="similarity">
    <text evidence="1">Belongs to the peptidase S1C family.</text>
</comment>
<dbReference type="Pfam" id="PF13180">
    <property type="entry name" value="PDZ_2"/>
    <property type="match status" value="1"/>
</dbReference>
<dbReference type="PROSITE" id="PS50106">
    <property type="entry name" value="PDZ"/>
    <property type="match status" value="1"/>
</dbReference>
<sequence>MNGFYKFLENILPATVHIHTHIAPEHASAATLGTERMGSGTVIDERGSILTVGYVVLGAQQITVTLQQGAQVNAQLIDVDFDSGLAVLRADMPRVPPITLGDSHDLSRGQMGLILASTEPTERRVSEGIVTALEAFDAYWEYMVDRAIFTTATNLGLGGGAFITLDGVMRGVVSLNLGDLRDATMVIPLEYFARIREQIMPYGRTRERPARAWLGLYPMFSPRGLLVFEVVARGPAARAGLQAGDVIVRLDGQEISSRPAFYTQLWQQPAGAQVVLDILRDGRLQTITVQSQDRWEFFR</sequence>
<dbReference type="GO" id="GO:0004252">
    <property type="term" value="F:serine-type endopeptidase activity"/>
    <property type="evidence" value="ECO:0007669"/>
    <property type="project" value="InterPro"/>
</dbReference>
<feature type="domain" description="PDZ" evidence="4">
    <location>
        <begin position="199"/>
        <end position="282"/>
    </location>
</feature>
<accession>A0A937W549</accession>
<dbReference type="EMBL" id="VGLS01000629">
    <property type="protein sequence ID" value="MBM3225609.1"/>
    <property type="molecule type" value="Genomic_DNA"/>
</dbReference>
<comment type="caution">
    <text evidence="5">The sequence shown here is derived from an EMBL/GenBank/DDBJ whole genome shotgun (WGS) entry which is preliminary data.</text>
</comment>
<name>A0A937W549_UNCTE</name>
<protein>
    <submittedName>
        <fullName evidence="5">Serine protease</fullName>
    </submittedName>
</protein>
<dbReference type="GO" id="GO:0006508">
    <property type="term" value="P:proteolysis"/>
    <property type="evidence" value="ECO:0007669"/>
    <property type="project" value="UniProtKB-KW"/>
</dbReference>
<dbReference type="InterPro" id="IPR009003">
    <property type="entry name" value="Peptidase_S1_PA"/>
</dbReference>
<dbReference type="SUPFAM" id="SSF50156">
    <property type="entry name" value="PDZ domain-like"/>
    <property type="match status" value="1"/>
</dbReference>
<proteinExistence type="inferred from homology"/>
<evidence type="ECO:0000313" key="6">
    <source>
        <dbReference type="Proteomes" id="UP000712673"/>
    </source>
</evidence>
<dbReference type="Gene3D" id="2.30.42.10">
    <property type="match status" value="1"/>
</dbReference>
<dbReference type="AlphaFoldDB" id="A0A937W549"/>
<dbReference type="InterPro" id="IPR001940">
    <property type="entry name" value="Peptidase_S1C"/>
</dbReference>
<gene>
    <name evidence="5" type="ORF">FJZ47_17670</name>
</gene>
<dbReference type="PANTHER" id="PTHR22939">
    <property type="entry name" value="SERINE PROTEASE FAMILY S1C HTRA-RELATED"/>
    <property type="match status" value="1"/>
</dbReference>
<dbReference type="Gene3D" id="2.40.10.120">
    <property type="match status" value="1"/>
</dbReference>
<dbReference type="PRINTS" id="PR00834">
    <property type="entry name" value="PROTEASES2C"/>
</dbReference>
<organism evidence="5 6">
    <name type="scientific">Tectimicrobiota bacterium</name>
    <dbReference type="NCBI Taxonomy" id="2528274"/>
    <lineage>
        <taxon>Bacteria</taxon>
        <taxon>Pseudomonadati</taxon>
        <taxon>Nitrospinota/Tectimicrobiota group</taxon>
        <taxon>Candidatus Tectimicrobiota</taxon>
    </lineage>
</organism>
<evidence type="ECO:0000313" key="5">
    <source>
        <dbReference type="EMBL" id="MBM3225609.1"/>
    </source>
</evidence>
<evidence type="ECO:0000256" key="3">
    <source>
        <dbReference type="ARBA" id="ARBA00022801"/>
    </source>
</evidence>
<evidence type="ECO:0000256" key="2">
    <source>
        <dbReference type="ARBA" id="ARBA00022670"/>
    </source>
</evidence>
<dbReference type="PANTHER" id="PTHR22939:SF129">
    <property type="entry name" value="SERINE PROTEASE HTRA2, MITOCHONDRIAL"/>
    <property type="match status" value="1"/>
</dbReference>
<keyword evidence="3" id="KW-0378">Hydrolase</keyword>
<dbReference type="Pfam" id="PF13365">
    <property type="entry name" value="Trypsin_2"/>
    <property type="match status" value="1"/>
</dbReference>
<evidence type="ECO:0000259" key="4">
    <source>
        <dbReference type="PROSITE" id="PS50106"/>
    </source>
</evidence>
<dbReference type="Proteomes" id="UP000712673">
    <property type="component" value="Unassembled WGS sequence"/>
</dbReference>